<dbReference type="PROSITE" id="PS51186">
    <property type="entry name" value="GNAT"/>
    <property type="match status" value="1"/>
</dbReference>
<dbReference type="AlphaFoldDB" id="A0A847SDM4"/>
<dbReference type="Pfam" id="PF00583">
    <property type="entry name" value="Acetyltransf_1"/>
    <property type="match status" value="1"/>
</dbReference>
<dbReference type="SUPFAM" id="SSF55729">
    <property type="entry name" value="Acyl-CoA N-acyltransferases (Nat)"/>
    <property type="match status" value="1"/>
</dbReference>
<keyword evidence="5" id="KW-1185">Reference proteome</keyword>
<feature type="domain" description="N-acetyltransferase" evidence="3">
    <location>
        <begin position="7"/>
        <end position="161"/>
    </location>
</feature>
<organism evidence="4 5">
    <name type="scientific">Leeia aquatica</name>
    <dbReference type="NCBI Taxonomy" id="2725557"/>
    <lineage>
        <taxon>Bacteria</taxon>
        <taxon>Pseudomonadati</taxon>
        <taxon>Pseudomonadota</taxon>
        <taxon>Betaproteobacteria</taxon>
        <taxon>Neisseriales</taxon>
        <taxon>Leeiaceae</taxon>
        <taxon>Leeia</taxon>
    </lineage>
</organism>
<evidence type="ECO:0000313" key="5">
    <source>
        <dbReference type="Proteomes" id="UP000587991"/>
    </source>
</evidence>
<evidence type="ECO:0000259" key="3">
    <source>
        <dbReference type="PROSITE" id="PS51186"/>
    </source>
</evidence>
<dbReference type="GO" id="GO:0016747">
    <property type="term" value="F:acyltransferase activity, transferring groups other than amino-acyl groups"/>
    <property type="evidence" value="ECO:0007669"/>
    <property type="project" value="InterPro"/>
</dbReference>
<keyword evidence="1 4" id="KW-0808">Transferase</keyword>
<gene>
    <name evidence="4" type="ORF">HF682_09580</name>
</gene>
<dbReference type="Proteomes" id="UP000587991">
    <property type="component" value="Unassembled WGS sequence"/>
</dbReference>
<protein>
    <submittedName>
        <fullName evidence="4">GNAT family N-acetyltransferase</fullName>
    </submittedName>
</protein>
<evidence type="ECO:0000256" key="1">
    <source>
        <dbReference type="ARBA" id="ARBA00022679"/>
    </source>
</evidence>
<accession>A0A847SDM4</accession>
<dbReference type="InterPro" id="IPR016181">
    <property type="entry name" value="Acyl_CoA_acyltransferase"/>
</dbReference>
<dbReference type="InterPro" id="IPR000182">
    <property type="entry name" value="GNAT_dom"/>
</dbReference>
<dbReference type="RefSeq" id="WP_168877081.1">
    <property type="nucleotide sequence ID" value="NZ_JABAIM010000002.1"/>
</dbReference>
<dbReference type="InterPro" id="IPR050832">
    <property type="entry name" value="Bact_Acetyltransf"/>
</dbReference>
<comment type="caution">
    <text evidence="4">The sequence shown here is derived from an EMBL/GenBank/DDBJ whole genome shotgun (WGS) entry which is preliminary data.</text>
</comment>
<dbReference type="EMBL" id="JABAIM010000002">
    <property type="protein sequence ID" value="NLR75409.1"/>
    <property type="molecule type" value="Genomic_DNA"/>
</dbReference>
<evidence type="ECO:0000256" key="2">
    <source>
        <dbReference type="ARBA" id="ARBA00023315"/>
    </source>
</evidence>
<sequence>MLFETDWSVGQVEPKDIPYVYQLIQAAFQPYVGILPSRPSALDMSEASLLSSLQGHGGTMLVRSGQDVIATGAWVMSHGQAWLKRIAVHPSQQGTGVGRYLVMALERHAIEAGVSHMKLGTRRRLPGNLIFYTRLGYSECGREPYPPGVDDEVVWMCKTLQP</sequence>
<keyword evidence="2" id="KW-0012">Acyltransferase</keyword>
<evidence type="ECO:0000313" key="4">
    <source>
        <dbReference type="EMBL" id="NLR75409.1"/>
    </source>
</evidence>
<dbReference type="Gene3D" id="3.40.630.30">
    <property type="match status" value="1"/>
</dbReference>
<name>A0A847SDM4_9NEIS</name>
<proteinExistence type="predicted"/>
<reference evidence="4 5" key="1">
    <citation type="submission" date="2020-04" db="EMBL/GenBank/DDBJ databases">
        <title>Draft genome of Leeia sp. IMCC25680.</title>
        <authorList>
            <person name="Song J."/>
            <person name="Cho J.-C."/>
        </authorList>
    </citation>
    <scope>NUCLEOTIDE SEQUENCE [LARGE SCALE GENOMIC DNA]</scope>
    <source>
        <strain evidence="4 5">IMCC25680</strain>
    </source>
</reference>
<dbReference type="PANTHER" id="PTHR43877">
    <property type="entry name" value="AMINOALKYLPHOSPHONATE N-ACETYLTRANSFERASE-RELATED-RELATED"/>
    <property type="match status" value="1"/>
</dbReference>
<dbReference type="CDD" id="cd04301">
    <property type="entry name" value="NAT_SF"/>
    <property type="match status" value="1"/>
</dbReference>